<dbReference type="AlphaFoldDB" id="A0AAV9CQS6"/>
<keyword evidence="1" id="KW-0732">Signal</keyword>
<evidence type="ECO:0000313" key="3">
    <source>
        <dbReference type="Proteomes" id="UP001180020"/>
    </source>
</evidence>
<feature type="signal peptide" evidence="1">
    <location>
        <begin position="1"/>
        <end position="24"/>
    </location>
</feature>
<evidence type="ECO:0000256" key="1">
    <source>
        <dbReference type="SAM" id="SignalP"/>
    </source>
</evidence>
<comment type="caution">
    <text evidence="2">The sequence shown here is derived from an EMBL/GenBank/DDBJ whole genome shotgun (WGS) entry which is preliminary data.</text>
</comment>
<organism evidence="2 3">
    <name type="scientific">Acorus calamus</name>
    <name type="common">Sweet flag</name>
    <dbReference type="NCBI Taxonomy" id="4465"/>
    <lineage>
        <taxon>Eukaryota</taxon>
        <taxon>Viridiplantae</taxon>
        <taxon>Streptophyta</taxon>
        <taxon>Embryophyta</taxon>
        <taxon>Tracheophyta</taxon>
        <taxon>Spermatophyta</taxon>
        <taxon>Magnoliopsida</taxon>
        <taxon>Liliopsida</taxon>
        <taxon>Acoraceae</taxon>
        <taxon>Acorus</taxon>
    </lineage>
</organism>
<reference evidence="2" key="2">
    <citation type="submission" date="2023-06" db="EMBL/GenBank/DDBJ databases">
        <authorList>
            <person name="Ma L."/>
            <person name="Liu K.-W."/>
            <person name="Li Z."/>
            <person name="Hsiao Y.-Y."/>
            <person name="Qi Y."/>
            <person name="Fu T."/>
            <person name="Tang G."/>
            <person name="Zhang D."/>
            <person name="Sun W.-H."/>
            <person name="Liu D.-K."/>
            <person name="Li Y."/>
            <person name="Chen G.-Z."/>
            <person name="Liu X.-D."/>
            <person name="Liao X.-Y."/>
            <person name="Jiang Y.-T."/>
            <person name="Yu X."/>
            <person name="Hao Y."/>
            <person name="Huang J."/>
            <person name="Zhao X.-W."/>
            <person name="Ke S."/>
            <person name="Chen Y.-Y."/>
            <person name="Wu W.-L."/>
            <person name="Hsu J.-L."/>
            <person name="Lin Y.-F."/>
            <person name="Huang M.-D."/>
            <person name="Li C.-Y."/>
            <person name="Huang L."/>
            <person name="Wang Z.-W."/>
            <person name="Zhao X."/>
            <person name="Zhong W.-Y."/>
            <person name="Peng D.-H."/>
            <person name="Ahmad S."/>
            <person name="Lan S."/>
            <person name="Zhang J.-S."/>
            <person name="Tsai W.-C."/>
            <person name="Van De Peer Y."/>
            <person name="Liu Z.-J."/>
        </authorList>
    </citation>
    <scope>NUCLEOTIDE SEQUENCE</scope>
    <source>
        <strain evidence="2">CP</strain>
        <tissue evidence="2">Leaves</tissue>
    </source>
</reference>
<dbReference type="Proteomes" id="UP001180020">
    <property type="component" value="Unassembled WGS sequence"/>
</dbReference>
<protein>
    <submittedName>
        <fullName evidence="2">Uncharacterized protein</fullName>
    </submittedName>
</protein>
<proteinExistence type="predicted"/>
<evidence type="ECO:0000313" key="2">
    <source>
        <dbReference type="EMBL" id="KAK1290789.1"/>
    </source>
</evidence>
<dbReference type="EMBL" id="JAUJYO010000018">
    <property type="protein sequence ID" value="KAK1290789.1"/>
    <property type="molecule type" value="Genomic_DNA"/>
</dbReference>
<gene>
    <name evidence="2" type="ORF">QJS10_CPB18g02041</name>
</gene>
<name>A0AAV9CQS6_ACOCL</name>
<reference evidence="2" key="1">
    <citation type="journal article" date="2023" name="Nat. Commun.">
        <title>Diploid and tetraploid genomes of Acorus and the evolution of monocots.</title>
        <authorList>
            <person name="Ma L."/>
            <person name="Liu K.W."/>
            <person name="Li Z."/>
            <person name="Hsiao Y.Y."/>
            <person name="Qi Y."/>
            <person name="Fu T."/>
            <person name="Tang G.D."/>
            <person name="Zhang D."/>
            <person name="Sun W.H."/>
            <person name="Liu D.K."/>
            <person name="Li Y."/>
            <person name="Chen G.Z."/>
            <person name="Liu X.D."/>
            <person name="Liao X.Y."/>
            <person name="Jiang Y.T."/>
            <person name="Yu X."/>
            <person name="Hao Y."/>
            <person name="Huang J."/>
            <person name="Zhao X.W."/>
            <person name="Ke S."/>
            <person name="Chen Y.Y."/>
            <person name="Wu W.L."/>
            <person name="Hsu J.L."/>
            <person name="Lin Y.F."/>
            <person name="Huang M.D."/>
            <person name="Li C.Y."/>
            <person name="Huang L."/>
            <person name="Wang Z.W."/>
            <person name="Zhao X."/>
            <person name="Zhong W.Y."/>
            <person name="Peng D.H."/>
            <person name="Ahmad S."/>
            <person name="Lan S."/>
            <person name="Zhang J.S."/>
            <person name="Tsai W.C."/>
            <person name="Van de Peer Y."/>
            <person name="Liu Z.J."/>
        </authorList>
    </citation>
    <scope>NUCLEOTIDE SEQUENCE</scope>
    <source>
        <strain evidence="2">CP</strain>
    </source>
</reference>
<sequence>MLPVMWLPPISKFIILVLFPNSEGIEHEKWFILRFINVRSVKFANEEGMEPDKKLLEISSSLKWIRFSNSVGIGPEI</sequence>
<keyword evidence="3" id="KW-1185">Reference proteome</keyword>
<accession>A0AAV9CQS6</accession>
<feature type="chain" id="PRO_5043429254" evidence="1">
    <location>
        <begin position="25"/>
        <end position="77"/>
    </location>
</feature>